<protein>
    <submittedName>
        <fullName evidence="2">Uncharacterized protein</fullName>
    </submittedName>
</protein>
<organism evidence="2 3">
    <name type="scientific">Cellulomonas uda</name>
    <dbReference type="NCBI Taxonomy" id="1714"/>
    <lineage>
        <taxon>Bacteria</taxon>
        <taxon>Bacillati</taxon>
        <taxon>Actinomycetota</taxon>
        <taxon>Actinomycetes</taxon>
        <taxon>Micrococcales</taxon>
        <taxon>Cellulomonadaceae</taxon>
        <taxon>Cellulomonas</taxon>
    </lineage>
</organism>
<evidence type="ECO:0000313" key="3">
    <source>
        <dbReference type="Proteomes" id="UP000315842"/>
    </source>
</evidence>
<proteinExistence type="predicted"/>
<keyword evidence="3" id="KW-1185">Reference proteome</keyword>
<accession>A0A4Y3KBM3</accession>
<comment type="caution">
    <text evidence="2">The sequence shown here is derived from an EMBL/GenBank/DDBJ whole genome shotgun (WGS) entry which is preliminary data.</text>
</comment>
<evidence type="ECO:0000313" key="2">
    <source>
        <dbReference type="EMBL" id="GEA81413.1"/>
    </source>
</evidence>
<dbReference type="Proteomes" id="UP000315842">
    <property type="component" value="Unassembled WGS sequence"/>
</dbReference>
<dbReference type="EMBL" id="BJLP01000028">
    <property type="protein sequence ID" value="GEA81413.1"/>
    <property type="molecule type" value="Genomic_DNA"/>
</dbReference>
<reference evidence="2 3" key="1">
    <citation type="submission" date="2019-06" db="EMBL/GenBank/DDBJ databases">
        <title>Whole genome shotgun sequence of Cellulomonas uda NBRC 3747.</title>
        <authorList>
            <person name="Hosoyama A."/>
            <person name="Uohara A."/>
            <person name="Ohji S."/>
            <person name="Ichikawa N."/>
        </authorList>
    </citation>
    <scope>NUCLEOTIDE SEQUENCE [LARGE SCALE GENOMIC DNA]</scope>
    <source>
        <strain evidence="2 3">NBRC 3747</strain>
    </source>
</reference>
<feature type="region of interest" description="Disordered" evidence="1">
    <location>
        <begin position="130"/>
        <end position="149"/>
    </location>
</feature>
<sequence length="174" mass="18447">MIVPPHGCSREAVTCRNGSPATFAVAGLPLSCHNSVVPHARWARPRTVHRMNKRTTPLPPPSFGDPIWTIEHIALAVRQSVRSARALAATDGFPSPFRLGAASNGRKYWMPAQVLSFLSALTGTADTPALAGPATLREPTVDPAAPSTAQTDAEALLASLPTTRPSVAHRLAHR</sequence>
<name>A0A4Y3KBM3_CELUD</name>
<dbReference type="AlphaFoldDB" id="A0A4Y3KBM3"/>
<evidence type="ECO:0000256" key="1">
    <source>
        <dbReference type="SAM" id="MobiDB-lite"/>
    </source>
</evidence>
<gene>
    <name evidence="2" type="ORF">CUD01_18570</name>
</gene>